<dbReference type="RefSeq" id="WP_087148882.1">
    <property type="nucleotide sequence ID" value="NZ_CP020474.1"/>
</dbReference>
<accession>A0A1V0RRR8</accession>
<dbReference type="Pfam" id="PF13007">
    <property type="entry name" value="LZ_Tnp_IS66"/>
    <property type="match status" value="1"/>
</dbReference>
<dbReference type="InterPro" id="IPR024463">
    <property type="entry name" value="Transposase_TnpC_homeodom"/>
</dbReference>
<dbReference type="GO" id="GO:0003677">
    <property type="term" value="F:DNA binding"/>
    <property type="evidence" value="ECO:0007669"/>
    <property type="project" value="UniProtKB-KW"/>
</dbReference>
<organism evidence="3 4">
    <name type="scientific">Roseovarius mucosus</name>
    <dbReference type="NCBI Taxonomy" id="215743"/>
    <lineage>
        <taxon>Bacteria</taxon>
        <taxon>Pseudomonadati</taxon>
        <taxon>Pseudomonadota</taxon>
        <taxon>Alphaproteobacteria</taxon>
        <taxon>Rhodobacterales</taxon>
        <taxon>Roseobacteraceae</taxon>
        <taxon>Roseovarius</taxon>
    </lineage>
</organism>
<feature type="region of interest" description="Disordered" evidence="1">
    <location>
        <begin position="88"/>
        <end position="112"/>
    </location>
</feature>
<dbReference type="AlphaFoldDB" id="A0A1V0RRR8"/>
<dbReference type="EMBL" id="CP020474">
    <property type="protein sequence ID" value="ARE84396.1"/>
    <property type="molecule type" value="Genomic_DNA"/>
</dbReference>
<reference evidence="3 4" key="1">
    <citation type="submission" date="2017-03" db="EMBL/GenBank/DDBJ databases">
        <title>Genome Sequence of Roseovarius mucosus strain SMR3 Isolated from a culture of the Diatom Skeletonema marinoi.</title>
        <authorList>
            <person name="Topel M."/>
            <person name="Pinder M."/>
            <person name="Johansson O.N."/>
            <person name="Kourtchenko O."/>
            <person name="Godhe A."/>
            <person name="Clarke A.K."/>
        </authorList>
    </citation>
    <scope>NUCLEOTIDE SEQUENCE [LARGE SCALE GENOMIC DNA]</scope>
    <source>
        <strain evidence="3 4">SMR3</strain>
    </source>
</reference>
<dbReference type="Proteomes" id="UP000192273">
    <property type="component" value="Chromosome"/>
</dbReference>
<evidence type="ECO:0000313" key="4">
    <source>
        <dbReference type="Proteomes" id="UP000192273"/>
    </source>
</evidence>
<evidence type="ECO:0000313" key="3">
    <source>
        <dbReference type="EMBL" id="ARE84396.1"/>
    </source>
</evidence>
<keyword evidence="3" id="KW-0238">DNA-binding</keyword>
<dbReference type="OrthoDB" id="9800877at2"/>
<proteinExistence type="predicted"/>
<feature type="domain" description="Transposase TnpC homeodomain" evidence="2">
    <location>
        <begin position="42"/>
        <end position="89"/>
    </location>
</feature>
<gene>
    <name evidence="3" type="ORF">ROSMUCSMR3_02930</name>
</gene>
<keyword evidence="4" id="KW-1185">Reference proteome</keyword>
<protein>
    <submittedName>
        <fullName evidence="3">Transposase C of IS166 homeodomain protein</fullName>
    </submittedName>
</protein>
<name>A0A1V0RRR8_9RHOB</name>
<evidence type="ECO:0000256" key="1">
    <source>
        <dbReference type="SAM" id="MobiDB-lite"/>
    </source>
</evidence>
<keyword evidence="3" id="KW-0371">Homeobox</keyword>
<dbReference type="KEGG" id="rmm:ROSMUCSMR3_02930"/>
<sequence>MSAPADLPFDLDSLPPAVREAFAAMQARVAGLEAQTERQDYLIAELRHALYGKRSEHLPPDARQLAFEDLETAVAEAEAVRDALVERNADGKPRRPTVHSYSMMHRTQRTAW</sequence>
<evidence type="ECO:0000259" key="2">
    <source>
        <dbReference type="Pfam" id="PF13007"/>
    </source>
</evidence>